<feature type="binding site" evidence="8">
    <location>
        <position position="99"/>
    </location>
    <ligand>
        <name>GTP</name>
        <dbReference type="ChEBI" id="CHEBI:37565"/>
    </ligand>
</feature>
<dbReference type="InterPro" id="IPR013482">
    <property type="entry name" value="Molybde_CF_guanTrfase"/>
</dbReference>
<keyword evidence="6 8" id="KW-0342">GTP-binding</keyword>
<accession>A0A1H7WMA7</accession>
<dbReference type="EMBL" id="FOAB01000011">
    <property type="protein sequence ID" value="SEM22653.1"/>
    <property type="molecule type" value="Genomic_DNA"/>
</dbReference>
<comment type="domain">
    <text evidence="8">The N-terminal domain determines nucleotide recognition and specific binding, while the C-terminal domain determines the specific binding to the target protein.</text>
</comment>
<comment type="cofactor">
    <cofactor evidence="8">
        <name>Mg(2+)</name>
        <dbReference type="ChEBI" id="CHEBI:18420"/>
    </cofactor>
</comment>
<feature type="binding site" evidence="8">
    <location>
        <position position="26"/>
    </location>
    <ligand>
        <name>GTP</name>
        <dbReference type="ChEBI" id="CHEBI:37565"/>
    </ligand>
</feature>
<evidence type="ECO:0000259" key="9">
    <source>
        <dbReference type="Pfam" id="PF12804"/>
    </source>
</evidence>
<dbReference type="Gene3D" id="3.90.550.10">
    <property type="entry name" value="Spore Coat Polysaccharide Biosynthesis Protein SpsA, Chain A"/>
    <property type="match status" value="1"/>
</dbReference>
<evidence type="ECO:0000256" key="2">
    <source>
        <dbReference type="ARBA" id="ARBA00022679"/>
    </source>
</evidence>
<evidence type="ECO:0000256" key="1">
    <source>
        <dbReference type="ARBA" id="ARBA00022490"/>
    </source>
</evidence>
<evidence type="ECO:0000256" key="7">
    <source>
        <dbReference type="ARBA" id="ARBA00023150"/>
    </source>
</evidence>
<keyword evidence="1 8" id="KW-0963">Cytoplasm</keyword>
<name>A0A1H7WMA7_AQUAM</name>
<dbReference type="Proteomes" id="UP000198521">
    <property type="component" value="Unassembled WGS sequence"/>
</dbReference>
<keyword evidence="4 8" id="KW-0547">Nucleotide-binding</keyword>
<dbReference type="Pfam" id="PF12804">
    <property type="entry name" value="NTP_transf_3"/>
    <property type="match status" value="1"/>
</dbReference>
<feature type="binding site" evidence="8">
    <location>
        <position position="99"/>
    </location>
    <ligand>
        <name>Mg(2+)</name>
        <dbReference type="ChEBI" id="CHEBI:18420"/>
    </ligand>
</feature>
<sequence length="190" mass="21152">MSSTKDLDITGIILAGGKSSRMGQDKGLKLHRGKPFIYHIIKAIESITDRILIITNNPEYTIFGYPCISDVIPNLGPVGGIYTGLKHTKTAHNLVLSCDVPLIDSLVFNKLIASYESNFDVITFQDIPLITLYNKSVINTFLESINTKRLSLKQTLSALKVKSIPIEESIAPFIKNINTPKQYKEATQWN</sequence>
<evidence type="ECO:0000256" key="3">
    <source>
        <dbReference type="ARBA" id="ARBA00022723"/>
    </source>
</evidence>
<organism evidence="10 11">
    <name type="scientific">Aquimarina amphilecti</name>
    <dbReference type="NCBI Taxonomy" id="1038014"/>
    <lineage>
        <taxon>Bacteria</taxon>
        <taxon>Pseudomonadati</taxon>
        <taxon>Bacteroidota</taxon>
        <taxon>Flavobacteriia</taxon>
        <taxon>Flavobacteriales</taxon>
        <taxon>Flavobacteriaceae</taxon>
        <taxon>Aquimarina</taxon>
    </lineage>
</organism>
<dbReference type="GO" id="GO:0046872">
    <property type="term" value="F:metal ion binding"/>
    <property type="evidence" value="ECO:0007669"/>
    <property type="project" value="UniProtKB-KW"/>
</dbReference>
<dbReference type="AlphaFoldDB" id="A0A1H7WMA7"/>
<dbReference type="InterPro" id="IPR025877">
    <property type="entry name" value="MobA-like_NTP_Trfase"/>
</dbReference>
<dbReference type="InterPro" id="IPR029044">
    <property type="entry name" value="Nucleotide-diphossugar_trans"/>
</dbReference>
<evidence type="ECO:0000313" key="11">
    <source>
        <dbReference type="Proteomes" id="UP000198521"/>
    </source>
</evidence>
<evidence type="ECO:0000256" key="5">
    <source>
        <dbReference type="ARBA" id="ARBA00022842"/>
    </source>
</evidence>
<keyword evidence="3 8" id="KW-0479">Metal-binding</keyword>
<dbReference type="HAMAP" id="MF_00316">
    <property type="entry name" value="MobA"/>
    <property type="match status" value="1"/>
</dbReference>
<comment type="function">
    <text evidence="8">Transfers a GMP moiety from GTP to Mo-molybdopterin (Mo-MPT) cofactor (Moco or molybdenum cofactor) to form Mo-molybdopterin guanine dinucleotide (Mo-MGD) cofactor.</text>
</comment>
<keyword evidence="2 8" id="KW-0808">Transferase</keyword>
<keyword evidence="7 8" id="KW-0501">Molybdenum cofactor biosynthesis</keyword>
<gene>
    <name evidence="8" type="primary">mobA</name>
    <name evidence="10" type="ORF">SAMN04487910_4470</name>
</gene>
<feature type="binding site" evidence="8">
    <location>
        <begin position="14"/>
        <end position="16"/>
    </location>
    <ligand>
        <name>GTP</name>
        <dbReference type="ChEBI" id="CHEBI:37565"/>
    </ligand>
</feature>
<keyword evidence="5 8" id="KW-0460">Magnesium</keyword>
<evidence type="ECO:0000313" key="10">
    <source>
        <dbReference type="EMBL" id="SEM22653.1"/>
    </source>
</evidence>
<dbReference type="EC" id="2.7.7.77" evidence="8"/>
<feature type="binding site" evidence="8">
    <location>
        <position position="70"/>
    </location>
    <ligand>
        <name>GTP</name>
        <dbReference type="ChEBI" id="CHEBI:37565"/>
    </ligand>
</feature>
<dbReference type="GO" id="GO:0005525">
    <property type="term" value="F:GTP binding"/>
    <property type="evidence" value="ECO:0007669"/>
    <property type="project" value="UniProtKB-UniRule"/>
</dbReference>
<dbReference type="CDD" id="cd02503">
    <property type="entry name" value="MobA"/>
    <property type="match status" value="1"/>
</dbReference>
<dbReference type="SUPFAM" id="SSF53448">
    <property type="entry name" value="Nucleotide-diphospho-sugar transferases"/>
    <property type="match status" value="1"/>
</dbReference>
<comment type="subcellular location">
    <subcellularLocation>
        <location evidence="8">Cytoplasm</location>
    </subcellularLocation>
</comment>
<protein>
    <recommendedName>
        <fullName evidence="8">Probable molybdenum cofactor guanylyltransferase</fullName>
        <shortName evidence="8">MoCo guanylyltransferase</shortName>
        <ecNumber evidence="8">2.7.7.77</ecNumber>
    </recommendedName>
    <alternativeName>
        <fullName evidence="8">GTP:molybdopterin guanylyltransferase</fullName>
    </alternativeName>
    <alternativeName>
        <fullName evidence="8">Mo-MPT guanylyltransferase</fullName>
    </alternativeName>
    <alternativeName>
        <fullName evidence="8">Molybdopterin guanylyltransferase</fullName>
    </alternativeName>
    <alternativeName>
        <fullName evidence="8">Molybdopterin-guanine dinucleotide synthase</fullName>
        <shortName evidence="8">MGD synthase</shortName>
    </alternativeName>
</protein>
<dbReference type="GO" id="GO:0006777">
    <property type="term" value="P:Mo-molybdopterin cofactor biosynthetic process"/>
    <property type="evidence" value="ECO:0007669"/>
    <property type="project" value="UniProtKB-KW"/>
</dbReference>
<dbReference type="GO" id="GO:0005737">
    <property type="term" value="C:cytoplasm"/>
    <property type="evidence" value="ECO:0007669"/>
    <property type="project" value="UniProtKB-SubCell"/>
</dbReference>
<evidence type="ECO:0000256" key="6">
    <source>
        <dbReference type="ARBA" id="ARBA00023134"/>
    </source>
</evidence>
<proteinExistence type="inferred from homology"/>
<reference evidence="10 11" key="1">
    <citation type="submission" date="2016-10" db="EMBL/GenBank/DDBJ databases">
        <authorList>
            <person name="de Groot N.N."/>
        </authorList>
    </citation>
    <scope>NUCLEOTIDE SEQUENCE [LARGE SCALE GENOMIC DNA]</scope>
    <source>
        <strain evidence="10 11">DSM 25232</strain>
    </source>
</reference>
<keyword evidence="10" id="KW-0548">Nucleotidyltransferase</keyword>
<keyword evidence="11" id="KW-1185">Reference proteome</keyword>
<dbReference type="OrthoDB" id="9788394at2"/>
<feature type="domain" description="MobA-like NTP transferase" evidence="9">
    <location>
        <begin position="11"/>
        <end position="125"/>
    </location>
</feature>
<comment type="catalytic activity">
    <reaction evidence="8">
        <text>Mo-molybdopterin + GTP + H(+) = Mo-molybdopterin guanine dinucleotide + diphosphate</text>
        <dbReference type="Rhea" id="RHEA:34243"/>
        <dbReference type="ChEBI" id="CHEBI:15378"/>
        <dbReference type="ChEBI" id="CHEBI:33019"/>
        <dbReference type="ChEBI" id="CHEBI:37565"/>
        <dbReference type="ChEBI" id="CHEBI:71302"/>
        <dbReference type="ChEBI" id="CHEBI:71310"/>
        <dbReference type="EC" id="2.7.7.77"/>
    </reaction>
</comment>
<dbReference type="PANTHER" id="PTHR19136:SF81">
    <property type="entry name" value="MOLYBDENUM COFACTOR GUANYLYLTRANSFERASE"/>
    <property type="match status" value="1"/>
</dbReference>
<dbReference type="PANTHER" id="PTHR19136">
    <property type="entry name" value="MOLYBDENUM COFACTOR GUANYLYLTRANSFERASE"/>
    <property type="match status" value="1"/>
</dbReference>
<evidence type="ECO:0000256" key="8">
    <source>
        <dbReference type="HAMAP-Rule" id="MF_00316"/>
    </source>
</evidence>
<comment type="similarity">
    <text evidence="8">Belongs to the MobA family.</text>
</comment>
<comment type="caution">
    <text evidence="8">Lacks conserved residue(s) required for the propagation of feature annotation.</text>
</comment>
<dbReference type="STRING" id="1038014.SAMN04487910_4470"/>
<dbReference type="RefSeq" id="WP_091412500.1">
    <property type="nucleotide sequence ID" value="NZ_FOAB01000011.1"/>
</dbReference>
<evidence type="ECO:0000256" key="4">
    <source>
        <dbReference type="ARBA" id="ARBA00022741"/>
    </source>
</evidence>
<dbReference type="GO" id="GO:0061603">
    <property type="term" value="F:molybdenum cofactor guanylyltransferase activity"/>
    <property type="evidence" value="ECO:0007669"/>
    <property type="project" value="UniProtKB-EC"/>
</dbReference>